<feature type="domain" description="Nephrocystin 3-like N-terminal" evidence="3">
    <location>
        <begin position="264"/>
        <end position="308"/>
    </location>
</feature>
<dbReference type="AlphaFoldDB" id="A0A9Q9EHT9"/>
<dbReference type="PANTHER" id="PTHR10039:SF5">
    <property type="entry name" value="NACHT DOMAIN-CONTAINING PROTEIN"/>
    <property type="match status" value="1"/>
</dbReference>
<dbReference type="Pfam" id="PF24883">
    <property type="entry name" value="NPHP3_N"/>
    <property type="match status" value="1"/>
</dbReference>
<feature type="coiled-coil region" evidence="2">
    <location>
        <begin position="118"/>
        <end position="175"/>
    </location>
</feature>
<evidence type="ECO:0000313" key="4">
    <source>
        <dbReference type="EMBL" id="USW50369.1"/>
    </source>
</evidence>
<sequence length="775" mass="86162">MDAISALGVAAATVQFPDFSLQALHLCRQIRDDVTGATAANAQLDEYARDVPIAAEDLKKASSTKSPTARQIAKVAQQCVITADELLVVLERVRRAGQSSFLNDVKATFRVMKDRRTIEKLQNALKTHQVRLDSAVNHDVRARVGFAGITQSRQFESLEKKMQQLALSLEEQQVILQEQQLTRLSHHSVLQERFAAAERQTGHVAVSLAANHQSTMLQLAGLHDNLNSGFDRITVDDARAKFLGGLFFPELRLRQETFAAPASQTCEWIFRTTSSNHLADFEAWLETGAGIFWISGKAGSGKSTLMAYGCIFVDGLDKQMGDGSDLLRLLNTLLVSENIKACVSSRPEAQLAKALSERPHTQMEICNRSDIEDYVFKRFAKPPKYLSFARAIVDQAQGVFLWAVLVTRSILVGIESGDDESLLRLRLVDSPAEMTALIQHMARKINFIYTRTLGAYFSIPRCHRIGIGDEPTLALIAASNVPREIVSYKAFMAECKRRQLRISAQSGGLLEVKDEGSFVKQNTSPVWSLSHDLRSADADGMLNITRRDLAASRSLTNADNLVYALQTTEATTVAWLHRSVHDLFFDPVTNAPSTKLKFQPMRETIMMLLRARIKLLVSAPSNQLPILTAPTRVVDMVETAIQARAQIGDDIQIILDELADTIGHFSRDELEFRGMQRSILGDLIYFSAEIDQNVYAQTMLYMICMELGELDYIQTGIDSLFRGTNSCWIIARLILDAVRPALRRIPLCVSAVALPRLLPVRVAGLSTCYYICCVL</sequence>
<evidence type="ECO:0000256" key="1">
    <source>
        <dbReference type="ARBA" id="ARBA00022737"/>
    </source>
</evidence>
<protein>
    <recommendedName>
        <fullName evidence="3">Nephrocystin 3-like N-terminal domain-containing protein</fullName>
    </recommendedName>
</protein>
<evidence type="ECO:0000313" key="5">
    <source>
        <dbReference type="Proteomes" id="UP001056384"/>
    </source>
</evidence>
<evidence type="ECO:0000259" key="3">
    <source>
        <dbReference type="Pfam" id="PF24883"/>
    </source>
</evidence>
<dbReference type="Proteomes" id="UP001056384">
    <property type="component" value="Chromosome 2"/>
</dbReference>
<accession>A0A9Q9EHT9</accession>
<gene>
    <name evidence="4" type="ORF">Slin15195_G036880</name>
</gene>
<name>A0A9Q9EHT9_9PEZI</name>
<keyword evidence="2" id="KW-0175">Coiled coil</keyword>
<dbReference type="EMBL" id="CP099419">
    <property type="protein sequence ID" value="USW50369.1"/>
    <property type="molecule type" value="Genomic_DNA"/>
</dbReference>
<reference evidence="4" key="1">
    <citation type="submission" date="2022-06" db="EMBL/GenBank/DDBJ databases">
        <title>Complete genome sequences of two strains of the flax pathogen Septoria linicola.</title>
        <authorList>
            <person name="Lapalu N."/>
            <person name="Simon A."/>
            <person name="Demenou B."/>
            <person name="Paumier D."/>
            <person name="Guillot M.-P."/>
            <person name="Gout L."/>
            <person name="Valade R."/>
        </authorList>
    </citation>
    <scope>NUCLEOTIDE SEQUENCE</scope>
    <source>
        <strain evidence="4">SE15195</strain>
    </source>
</reference>
<keyword evidence="5" id="KW-1185">Reference proteome</keyword>
<dbReference type="InterPro" id="IPR056884">
    <property type="entry name" value="NPHP3-like_N"/>
</dbReference>
<dbReference type="PANTHER" id="PTHR10039">
    <property type="entry name" value="AMELOGENIN"/>
    <property type="match status" value="1"/>
</dbReference>
<organism evidence="4 5">
    <name type="scientific">Septoria linicola</name>
    <dbReference type="NCBI Taxonomy" id="215465"/>
    <lineage>
        <taxon>Eukaryota</taxon>
        <taxon>Fungi</taxon>
        <taxon>Dikarya</taxon>
        <taxon>Ascomycota</taxon>
        <taxon>Pezizomycotina</taxon>
        <taxon>Dothideomycetes</taxon>
        <taxon>Dothideomycetidae</taxon>
        <taxon>Mycosphaerellales</taxon>
        <taxon>Mycosphaerellaceae</taxon>
        <taxon>Septoria</taxon>
    </lineage>
</organism>
<keyword evidence="1" id="KW-0677">Repeat</keyword>
<evidence type="ECO:0000256" key="2">
    <source>
        <dbReference type="SAM" id="Coils"/>
    </source>
</evidence>
<proteinExistence type="predicted"/>